<keyword evidence="2" id="KW-1185">Reference proteome</keyword>
<dbReference type="AlphaFoldDB" id="A0A8E2E2M6"/>
<evidence type="ECO:0000313" key="2">
    <source>
        <dbReference type="Proteomes" id="UP000250266"/>
    </source>
</evidence>
<evidence type="ECO:0000313" key="1">
    <source>
        <dbReference type="EMBL" id="OCK76221.1"/>
    </source>
</evidence>
<dbReference type="EMBL" id="KV745231">
    <property type="protein sequence ID" value="OCK76221.1"/>
    <property type="molecule type" value="Genomic_DNA"/>
</dbReference>
<proteinExistence type="predicted"/>
<dbReference type="OrthoDB" id="5121585at2759"/>
<organism evidence="1 2">
    <name type="scientific">Lepidopterella palustris CBS 459.81</name>
    <dbReference type="NCBI Taxonomy" id="1314670"/>
    <lineage>
        <taxon>Eukaryota</taxon>
        <taxon>Fungi</taxon>
        <taxon>Dikarya</taxon>
        <taxon>Ascomycota</taxon>
        <taxon>Pezizomycotina</taxon>
        <taxon>Dothideomycetes</taxon>
        <taxon>Pleosporomycetidae</taxon>
        <taxon>Mytilinidiales</taxon>
        <taxon>Argynnaceae</taxon>
        <taxon>Lepidopterella</taxon>
    </lineage>
</organism>
<dbReference type="Proteomes" id="UP000250266">
    <property type="component" value="Unassembled WGS sequence"/>
</dbReference>
<reference evidence="1 2" key="1">
    <citation type="journal article" date="2016" name="Nat. Commun.">
        <title>Ectomycorrhizal ecology is imprinted in the genome of the dominant symbiotic fungus Cenococcum geophilum.</title>
        <authorList>
            <consortium name="DOE Joint Genome Institute"/>
            <person name="Peter M."/>
            <person name="Kohler A."/>
            <person name="Ohm R.A."/>
            <person name="Kuo A."/>
            <person name="Krutzmann J."/>
            <person name="Morin E."/>
            <person name="Arend M."/>
            <person name="Barry K.W."/>
            <person name="Binder M."/>
            <person name="Choi C."/>
            <person name="Clum A."/>
            <person name="Copeland A."/>
            <person name="Grisel N."/>
            <person name="Haridas S."/>
            <person name="Kipfer T."/>
            <person name="LaButti K."/>
            <person name="Lindquist E."/>
            <person name="Lipzen A."/>
            <person name="Maire R."/>
            <person name="Meier B."/>
            <person name="Mihaltcheva S."/>
            <person name="Molinier V."/>
            <person name="Murat C."/>
            <person name="Poggeler S."/>
            <person name="Quandt C.A."/>
            <person name="Sperisen C."/>
            <person name="Tritt A."/>
            <person name="Tisserant E."/>
            <person name="Crous P.W."/>
            <person name="Henrissat B."/>
            <person name="Nehls U."/>
            <person name="Egli S."/>
            <person name="Spatafora J.W."/>
            <person name="Grigoriev I.V."/>
            <person name="Martin F.M."/>
        </authorList>
    </citation>
    <scope>NUCLEOTIDE SEQUENCE [LARGE SCALE GENOMIC DNA]</scope>
    <source>
        <strain evidence="1 2">CBS 459.81</strain>
    </source>
</reference>
<accession>A0A8E2E2M6</accession>
<name>A0A8E2E2M6_9PEZI</name>
<protein>
    <submittedName>
        <fullName evidence="1">Uncharacterized protein</fullName>
    </submittedName>
</protein>
<sequence length="686" mass="76656">MSGPKIESLWAPGSLFPIVDGLHKARTCYFSPSKQIIYPPPSGEPIPIGLQHKTASLTLKFNSGNLPKGSYRWALLGEREITHPFDFQVDTDKPQGFSTAKLLTIPIISGHTKSLPWSITGKLNAMLKRIEGDNEFEVMTVKLPDIEIYVLFDELPDYFAIRGIPRALLQFDTLIPKWMQDTTENSWVKFVIKAVFGDSRLTYEPNGDGFGGWYTRSHGSQVHLDLWLSDLMGLTERGDTTSKYEMTCRDCAGICSVIISLGADFRSVKRVICWPFGYIYPTRLIGNGPLCNNPFYRTNKTYFNKPIYTYPSPKPRSKFKDHVFLVHVLGTDQGERILDACCGPQLGDLNITDYLMSAIDRTEGLYLGSDPNRPAVEADVISLGPTSSLISSGSLLNYDPNKEKMLQGVLSAVYSAFKDWGQLAKPYIATADPAVTPGFAERPVTVTWTFKPKQQMFLPKKDDSPENGPPTVVMALYQFSHNSPCEYFFSDLVAGLENVTRAQINHDVIVRSNHDIIAGAFVILHMASSFRVVILRISKGPQTDLDPWRERIYNALKGVTVQKLSAGTKGNRLEFKIREGPSPRVGEKFDVTIVPREIDSKRIWMSYFFKDDPEEVGPNTRTISNMKSSVLLEAKDTHKSNQAVTFTFLARRPGLDSYCVELVDNNLKIYSITVNVNIDAASGPGP</sequence>
<gene>
    <name evidence="1" type="ORF">K432DRAFT_151644</name>
</gene>